<accession>A0ABW2WFQ1</accession>
<protein>
    <submittedName>
        <fullName evidence="2">Uncharacterized protein</fullName>
    </submittedName>
</protein>
<reference evidence="3" key="1">
    <citation type="journal article" date="2019" name="Int. J. Syst. Evol. Microbiol.">
        <title>The Global Catalogue of Microorganisms (GCM) 10K type strain sequencing project: providing services to taxonomists for standard genome sequencing and annotation.</title>
        <authorList>
            <consortium name="The Broad Institute Genomics Platform"/>
            <consortium name="The Broad Institute Genome Sequencing Center for Infectious Disease"/>
            <person name="Wu L."/>
            <person name="Ma J."/>
        </authorList>
    </citation>
    <scope>NUCLEOTIDE SEQUENCE [LARGE SCALE GENOMIC DNA]</scope>
    <source>
        <strain evidence="3">CGMCC 4.7400</strain>
    </source>
</reference>
<dbReference type="RefSeq" id="WP_381611824.1">
    <property type="nucleotide sequence ID" value="NZ_JBHTEB010000001.1"/>
</dbReference>
<gene>
    <name evidence="2" type="ORF">ACFQZ6_22450</name>
</gene>
<proteinExistence type="predicted"/>
<evidence type="ECO:0000256" key="1">
    <source>
        <dbReference type="SAM" id="MobiDB-lite"/>
    </source>
</evidence>
<name>A0ABW2WFQ1_9ACTN</name>
<organism evidence="2 3">
    <name type="scientific">Streptomyces flavalbus</name>
    <dbReference type="NCBI Taxonomy" id="2665155"/>
    <lineage>
        <taxon>Bacteria</taxon>
        <taxon>Bacillati</taxon>
        <taxon>Actinomycetota</taxon>
        <taxon>Actinomycetes</taxon>
        <taxon>Kitasatosporales</taxon>
        <taxon>Streptomycetaceae</taxon>
        <taxon>Streptomyces</taxon>
    </lineage>
</organism>
<sequence length="63" mass="6996">MASGAGNYLVSRGEGVLTRPARLLAAVGRAARRYGVPLRPPVPPQRHDCPQLRRRLQRHDCPQ</sequence>
<keyword evidence="3" id="KW-1185">Reference proteome</keyword>
<evidence type="ECO:0000313" key="3">
    <source>
        <dbReference type="Proteomes" id="UP001597023"/>
    </source>
</evidence>
<dbReference type="Proteomes" id="UP001597023">
    <property type="component" value="Unassembled WGS sequence"/>
</dbReference>
<comment type="caution">
    <text evidence="2">The sequence shown here is derived from an EMBL/GenBank/DDBJ whole genome shotgun (WGS) entry which is preliminary data.</text>
</comment>
<evidence type="ECO:0000313" key="2">
    <source>
        <dbReference type="EMBL" id="MFD0316923.1"/>
    </source>
</evidence>
<feature type="region of interest" description="Disordered" evidence="1">
    <location>
        <begin position="36"/>
        <end position="63"/>
    </location>
</feature>
<dbReference type="EMBL" id="JBHTEB010000001">
    <property type="protein sequence ID" value="MFD0316923.1"/>
    <property type="molecule type" value="Genomic_DNA"/>
</dbReference>